<keyword evidence="2" id="KW-0479">Metal-binding</keyword>
<dbReference type="SUPFAM" id="SSF54292">
    <property type="entry name" value="2Fe-2S ferredoxin-like"/>
    <property type="match status" value="1"/>
</dbReference>
<dbReference type="PANTHER" id="PTHR44379:SF8">
    <property type="entry name" value="XANTHINE DEHYDROGENASE IRON-SULFUR-BINDING SUBUNIT XDHC-RELATED"/>
    <property type="match status" value="1"/>
</dbReference>
<dbReference type="EMBL" id="CP017634">
    <property type="protein sequence ID" value="ATW24882.1"/>
    <property type="molecule type" value="Genomic_DNA"/>
</dbReference>
<evidence type="ECO:0000256" key="3">
    <source>
        <dbReference type="ARBA" id="ARBA00023002"/>
    </source>
</evidence>
<dbReference type="OrthoDB" id="9796880at2"/>
<dbReference type="InterPro" id="IPR036884">
    <property type="entry name" value="2Fe-2S-bd_dom_sf"/>
</dbReference>
<keyword evidence="5" id="KW-0411">Iron-sulfur</keyword>
<dbReference type="PANTHER" id="PTHR44379">
    <property type="entry name" value="OXIDOREDUCTASE WITH IRON-SULFUR SUBUNIT"/>
    <property type="match status" value="1"/>
</dbReference>
<evidence type="ECO:0000259" key="7">
    <source>
        <dbReference type="PROSITE" id="PS51085"/>
    </source>
</evidence>
<comment type="pathway">
    <text evidence="6">Alkaloid degradation; nicotine degradation.</text>
</comment>
<dbReference type="FunFam" id="1.10.150.120:FF:000003">
    <property type="entry name" value="Carbon monoxide dehydrogenase, small subunit"/>
    <property type="match status" value="1"/>
</dbReference>
<dbReference type="PROSITE" id="PS51085">
    <property type="entry name" value="2FE2S_FER_2"/>
    <property type="match status" value="1"/>
</dbReference>
<keyword evidence="3" id="KW-0560">Oxidoreductase</keyword>
<evidence type="ECO:0000256" key="2">
    <source>
        <dbReference type="ARBA" id="ARBA00022723"/>
    </source>
</evidence>
<evidence type="ECO:0000256" key="6">
    <source>
        <dbReference type="ARBA" id="ARBA00060707"/>
    </source>
</evidence>
<organism evidence="8 9">
    <name type="scientific">Formimonas warabiya</name>
    <dbReference type="NCBI Taxonomy" id="1761012"/>
    <lineage>
        <taxon>Bacteria</taxon>
        <taxon>Bacillati</taxon>
        <taxon>Bacillota</taxon>
        <taxon>Clostridia</taxon>
        <taxon>Eubacteriales</taxon>
        <taxon>Peptococcaceae</taxon>
        <taxon>Candidatus Formimonas</taxon>
    </lineage>
</organism>
<accession>A0A3G1KQX7</accession>
<keyword evidence="1" id="KW-0001">2Fe-2S</keyword>
<dbReference type="SUPFAM" id="SSF47741">
    <property type="entry name" value="CO dehydrogenase ISP C-domain like"/>
    <property type="match status" value="1"/>
</dbReference>
<dbReference type="RefSeq" id="WP_148134117.1">
    <property type="nucleotide sequence ID" value="NZ_CP017634.1"/>
</dbReference>
<dbReference type="AlphaFoldDB" id="A0A3G1KQX7"/>
<proteinExistence type="predicted"/>
<name>A0A3G1KQX7_FORW1</name>
<dbReference type="KEGG" id="fwa:DCMF_08970"/>
<dbReference type="InterPro" id="IPR002888">
    <property type="entry name" value="2Fe-2S-bd"/>
</dbReference>
<reference evidence="8 9" key="1">
    <citation type="submission" date="2016-10" db="EMBL/GenBank/DDBJ databases">
        <title>Complete Genome Sequence of Peptococcaceae strain DCMF.</title>
        <authorList>
            <person name="Edwards R.J."/>
            <person name="Holland S.I."/>
            <person name="Deshpande N.P."/>
            <person name="Wong Y.K."/>
            <person name="Ertan H."/>
            <person name="Manefield M."/>
            <person name="Russell T.L."/>
            <person name="Lee M.J."/>
        </authorList>
    </citation>
    <scope>NUCLEOTIDE SEQUENCE [LARGE SCALE GENOMIC DNA]</scope>
    <source>
        <strain evidence="8 9">DCMF</strain>
    </source>
</reference>
<evidence type="ECO:0000313" key="8">
    <source>
        <dbReference type="EMBL" id="ATW24882.1"/>
    </source>
</evidence>
<dbReference type="InterPro" id="IPR006058">
    <property type="entry name" value="2Fe2S_fd_BS"/>
</dbReference>
<gene>
    <name evidence="8" type="ORF">DCMF_08970</name>
</gene>
<dbReference type="Gene3D" id="1.10.150.120">
    <property type="entry name" value="[2Fe-2S]-binding domain"/>
    <property type="match status" value="1"/>
</dbReference>
<dbReference type="GO" id="GO:0016491">
    <property type="term" value="F:oxidoreductase activity"/>
    <property type="evidence" value="ECO:0007669"/>
    <property type="project" value="UniProtKB-KW"/>
</dbReference>
<dbReference type="Gene3D" id="3.10.20.30">
    <property type="match status" value="1"/>
</dbReference>
<sequence>MTRHEIEITVNGRKRRVSVYPNELLLNVIRNDMALTGTKYGCGIGECAACTVLLDGKAVLACLILAVAAHGKNITTIEGLAKGTELAPIQQAFIDEGAIQCGFCTPGMVLTSQALLNENPSPTEDEIRDYLRGNHCRCTGYTAIVKAVQSVKERGHTS</sequence>
<keyword evidence="9" id="KW-1185">Reference proteome</keyword>
<evidence type="ECO:0000256" key="1">
    <source>
        <dbReference type="ARBA" id="ARBA00022714"/>
    </source>
</evidence>
<evidence type="ECO:0000256" key="4">
    <source>
        <dbReference type="ARBA" id="ARBA00023004"/>
    </source>
</evidence>
<evidence type="ECO:0000313" key="9">
    <source>
        <dbReference type="Proteomes" id="UP000323521"/>
    </source>
</evidence>
<dbReference type="InterPro" id="IPR001041">
    <property type="entry name" value="2Fe-2S_ferredoxin-type"/>
</dbReference>
<dbReference type="GO" id="GO:0046872">
    <property type="term" value="F:metal ion binding"/>
    <property type="evidence" value="ECO:0007669"/>
    <property type="project" value="UniProtKB-KW"/>
</dbReference>
<dbReference type="PROSITE" id="PS00197">
    <property type="entry name" value="2FE2S_FER_1"/>
    <property type="match status" value="1"/>
</dbReference>
<dbReference type="FunFam" id="3.10.20.30:FF:000020">
    <property type="entry name" value="Xanthine dehydrogenase iron-sulfur subunit"/>
    <property type="match status" value="1"/>
</dbReference>
<dbReference type="Proteomes" id="UP000323521">
    <property type="component" value="Chromosome"/>
</dbReference>
<dbReference type="Pfam" id="PF00111">
    <property type="entry name" value="Fer2"/>
    <property type="match status" value="1"/>
</dbReference>
<dbReference type="GO" id="GO:0051537">
    <property type="term" value="F:2 iron, 2 sulfur cluster binding"/>
    <property type="evidence" value="ECO:0007669"/>
    <property type="project" value="UniProtKB-KW"/>
</dbReference>
<evidence type="ECO:0000256" key="5">
    <source>
        <dbReference type="ARBA" id="ARBA00023014"/>
    </source>
</evidence>
<dbReference type="InterPro" id="IPR051452">
    <property type="entry name" value="Diverse_Oxidoreductases"/>
</dbReference>
<dbReference type="CDD" id="cd00207">
    <property type="entry name" value="fer2"/>
    <property type="match status" value="1"/>
</dbReference>
<dbReference type="InterPro" id="IPR036010">
    <property type="entry name" value="2Fe-2S_ferredoxin-like_sf"/>
</dbReference>
<dbReference type="Pfam" id="PF01799">
    <property type="entry name" value="Fer2_2"/>
    <property type="match status" value="1"/>
</dbReference>
<feature type="domain" description="2Fe-2S ferredoxin-type" evidence="7">
    <location>
        <begin position="4"/>
        <end position="80"/>
    </location>
</feature>
<protein>
    <submittedName>
        <fullName evidence="8">(2Fe-2S)-binding protein</fullName>
    </submittedName>
</protein>
<keyword evidence="4" id="KW-0408">Iron</keyword>
<dbReference type="InterPro" id="IPR012675">
    <property type="entry name" value="Beta-grasp_dom_sf"/>
</dbReference>